<dbReference type="HAMAP" id="MF_01464_B">
    <property type="entry name" value="SecF_B"/>
    <property type="match status" value="1"/>
</dbReference>
<name>A0A412G721_9FIRM</name>
<organism evidence="14 15">
    <name type="scientific">Holdemania filiformis</name>
    <dbReference type="NCBI Taxonomy" id="61171"/>
    <lineage>
        <taxon>Bacteria</taxon>
        <taxon>Bacillati</taxon>
        <taxon>Bacillota</taxon>
        <taxon>Erysipelotrichia</taxon>
        <taxon>Erysipelotrichales</taxon>
        <taxon>Erysipelotrichaceae</taxon>
        <taxon>Holdemania</taxon>
    </lineage>
</organism>
<feature type="transmembrane region" description="Helical" evidence="9">
    <location>
        <begin position="290"/>
        <end position="309"/>
    </location>
</feature>
<dbReference type="SUPFAM" id="SSF82866">
    <property type="entry name" value="Multidrug efflux transporter AcrB transmembrane domain"/>
    <property type="match status" value="2"/>
</dbReference>
<keyword evidence="7 9" id="KW-0811">Translocation</keyword>
<dbReference type="InterPro" id="IPR022813">
    <property type="entry name" value="SecD/SecF_arch_bac"/>
</dbReference>
<dbReference type="GO" id="GO:0015450">
    <property type="term" value="F:protein-transporting ATPase activity"/>
    <property type="evidence" value="ECO:0007669"/>
    <property type="project" value="InterPro"/>
</dbReference>
<dbReference type="HAMAP" id="MF_01463_B">
    <property type="entry name" value="SecD_B"/>
    <property type="match status" value="1"/>
</dbReference>
<comment type="subcellular location">
    <subcellularLocation>
        <location evidence="1 9">Cell membrane</location>
        <topology evidence="1 9">Multi-pass membrane protein</topology>
    </subcellularLocation>
</comment>
<keyword evidence="5 9" id="KW-0653">Protein transport</keyword>
<dbReference type="InterPro" id="IPR054384">
    <property type="entry name" value="SecDF_P1_head"/>
</dbReference>
<keyword evidence="4 9" id="KW-0812">Transmembrane</keyword>
<protein>
    <recommendedName>
        <fullName evidence="9 10">Multifunctional fusion protein</fullName>
    </recommendedName>
    <domain>
        <recommendedName>
            <fullName evidence="9">Protein translocase subunit SecD</fullName>
        </recommendedName>
    </domain>
    <domain>
        <recommendedName>
            <fullName evidence="10">Protein-export membrane protein SecF</fullName>
        </recommendedName>
    </domain>
</protein>
<evidence type="ECO:0000259" key="13">
    <source>
        <dbReference type="Pfam" id="PF22599"/>
    </source>
</evidence>
<keyword evidence="2 9" id="KW-0813">Transport</keyword>
<dbReference type="NCBIfam" id="TIGR01129">
    <property type="entry name" value="secD"/>
    <property type="match status" value="1"/>
</dbReference>
<feature type="transmembrane region" description="Helical" evidence="9">
    <location>
        <begin position="385"/>
        <end position="404"/>
    </location>
</feature>
<dbReference type="GO" id="GO:0043952">
    <property type="term" value="P:protein transport by the Sec complex"/>
    <property type="evidence" value="ECO:0007669"/>
    <property type="project" value="UniProtKB-UniRule"/>
</dbReference>
<feature type="transmembrane region" description="Helical" evidence="9">
    <location>
        <begin position="458"/>
        <end position="479"/>
    </location>
</feature>
<evidence type="ECO:0000256" key="7">
    <source>
        <dbReference type="ARBA" id="ARBA00023010"/>
    </source>
</evidence>
<keyword evidence="15" id="KW-1185">Reference proteome</keyword>
<feature type="transmembrane region" description="Helical" evidence="9">
    <location>
        <begin position="628"/>
        <end position="649"/>
    </location>
</feature>
<feature type="transmembrane region" description="Helical" evidence="9">
    <location>
        <begin position="601"/>
        <end position="622"/>
    </location>
</feature>
<dbReference type="RefSeq" id="WP_117892895.1">
    <property type="nucleotide sequence ID" value="NZ_CABJCV010000001.1"/>
</dbReference>
<dbReference type="Pfam" id="PF21760">
    <property type="entry name" value="SecD_1st"/>
    <property type="match status" value="1"/>
</dbReference>
<dbReference type="NCBIfam" id="TIGR00966">
    <property type="entry name" value="transloc_SecF"/>
    <property type="match status" value="1"/>
</dbReference>
<reference evidence="14 15" key="1">
    <citation type="submission" date="2018-08" db="EMBL/GenBank/DDBJ databases">
        <title>A genome reference for cultivated species of the human gut microbiota.</title>
        <authorList>
            <person name="Zou Y."/>
            <person name="Xue W."/>
            <person name="Luo G."/>
        </authorList>
    </citation>
    <scope>NUCLEOTIDE SEQUENCE [LARGE SCALE GENOMIC DNA]</scope>
    <source>
        <strain evidence="14 15">AF24-29</strain>
    </source>
</reference>
<accession>A0A412G721</accession>
<dbReference type="Pfam" id="PF02355">
    <property type="entry name" value="SecD_SecF_C"/>
    <property type="match status" value="2"/>
</dbReference>
<feature type="transmembrane region" description="Helical" evidence="9">
    <location>
        <begin position="685"/>
        <end position="707"/>
    </location>
</feature>
<dbReference type="InterPro" id="IPR055344">
    <property type="entry name" value="SecD_SecF_C_bact"/>
</dbReference>
<sequence length="764" mass="82768">MKKGTRTSRLTVFVVTVVAIFAMIGIFAQDVAKNTTLGLDLQGGFEIVYQISPLQEGKDLPAMSAVAESVSKRINVLGVSEPQILIEGNDRIRVQLAGVKDQEEARRVISSTANLTFRDVNDNLLSDASIIKEGGASLGYENGAPVVSLKIADQAKFAEITQKVSEMGTGNNIMIVWLDYEDGDSYVKEAAVAQAGGEAKYISAAQVKSAISGDCVISGGFTESEARELAELINSGSLPVKMTEIYSNVVSADYGIGAFNKTATAGIVGVALVMVFMLVVYRFAGVIADVMLALYIFAVFAIYGGMGGVFTLPGIAALVLGVGMTVDANIITFERIKDELYAGRSVQNAVKEGQSTSFATIFDAQFTTLLAALIMYIFGTGAVKGFATMLMVTVFCTMVLNVYVSRFLVNQIVKSGALDNKKTWFGVKQSNIPDVAKRQEQFYFGPFKKVDFVGKAKYFITTSLIILAAAVVMICVNGFGGKGALNLGIDFSSGTKITVTSNETLNTNEVRSDFEALGYKPSRVQASGDKVVYVTLNQALEQDQLTSIKETLTAKYGIEPNDNVVTPVVGRELVKNAIALSLLAWVAMLIYITIRFKWDYAVSCIVALVHDVAIVLAIFAIFRMEINIELISVILAIIGYSINNSIVVFDRVRESVVESRKPKLTNADYKQIVNDSLDKTLVRSVFSSITTLLPIIALLLMGSGAIVTFNFAMFIGLIAGTFSSIFIAPQMWYTIRTHVKPKEKKKKKVKKEKLDELTIPGIND</sequence>
<evidence type="ECO:0000259" key="11">
    <source>
        <dbReference type="Pfam" id="PF02355"/>
    </source>
</evidence>
<comment type="similarity">
    <text evidence="10">Belongs to the SecD/SecF family. SecF subfamily.</text>
</comment>
<evidence type="ECO:0000259" key="12">
    <source>
        <dbReference type="Pfam" id="PF21760"/>
    </source>
</evidence>
<feature type="domain" description="SecDF P1 head subdomain" evidence="13">
    <location>
        <begin position="132"/>
        <end position="240"/>
    </location>
</feature>
<comment type="caution">
    <text evidence="9">Lacks conserved residue(s) required for the propagation of feature annotation.</text>
</comment>
<keyword evidence="8 9" id="KW-0472">Membrane</keyword>
<feature type="transmembrane region" description="Helical" evidence="9">
    <location>
        <begin position="577"/>
        <end position="594"/>
    </location>
</feature>
<comment type="similarity">
    <text evidence="9">Belongs to the SecD/SecF family. SecD subfamily.</text>
</comment>
<dbReference type="GO" id="GO:0005886">
    <property type="term" value="C:plasma membrane"/>
    <property type="evidence" value="ECO:0007669"/>
    <property type="project" value="UniProtKB-SubCell"/>
</dbReference>
<comment type="function">
    <text evidence="9">Part of the Sec protein translocase complex. Interacts with the SecYEG preprotein conducting channel. SecDF uses the proton motive force (PMF) to complete protein translocation after the ATP-dependent function of SecA.</text>
</comment>
<evidence type="ECO:0000313" key="14">
    <source>
        <dbReference type="EMBL" id="RGR77046.1"/>
    </source>
</evidence>
<dbReference type="InterPro" id="IPR048634">
    <property type="entry name" value="SecD_SecF_C"/>
</dbReference>
<feature type="transmembrane region" description="Helical" evidence="9">
    <location>
        <begin position="713"/>
        <end position="735"/>
    </location>
</feature>
<dbReference type="Pfam" id="PF07549">
    <property type="entry name" value="Sec_GG"/>
    <property type="match status" value="1"/>
</dbReference>
<evidence type="ECO:0000256" key="3">
    <source>
        <dbReference type="ARBA" id="ARBA00022475"/>
    </source>
</evidence>
<gene>
    <name evidence="9 14" type="primary">secD</name>
    <name evidence="10" type="synonym">secF</name>
    <name evidence="14" type="ORF">DWY25_01770</name>
</gene>
<evidence type="ECO:0000256" key="2">
    <source>
        <dbReference type="ARBA" id="ARBA00022448"/>
    </source>
</evidence>
<dbReference type="Gene3D" id="3.30.70.3220">
    <property type="match status" value="1"/>
</dbReference>
<evidence type="ECO:0000256" key="10">
    <source>
        <dbReference type="HAMAP-Rule" id="MF_01464"/>
    </source>
</evidence>
<evidence type="ECO:0000256" key="5">
    <source>
        <dbReference type="ARBA" id="ARBA00022927"/>
    </source>
</evidence>
<comment type="caution">
    <text evidence="14">The sequence shown here is derived from an EMBL/GenBank/DDBJ whole genome shotgun (WGS) entry which is preliminary data.</text>
</comment>
<dbReference type="InterPro" id="IPR005665">
    <property type="entry name" value="SecF_bac"/>
</dbReference>
<evidence type="ECO:0000256" key="4">
    <source>
        <dbReference type="ARBA" id="ARBA00022692"/>
    </source>
</evidence>
<comment type="subunit">
    <text evidence="9">Forms a complex with SecF. Part of the essential Sec protein translocation apparatus which comprises SecA, SecYEG and auxiliary proteins SecDF. Other proteins may also be involved.</text>
</comment>
<feature type="transmembrane region" description="Helical" evidence="9">
    <location>
        <begin position="357"/>
        <end position="379"/>
    </location>
</feature>
<evidence type="ECO:0000256" key="6">
    <source>
        <dbReference type="ARBA" id="ARBA00022989"/>
    </source>
</evidence>
<evidence type="ECO:0000313" key="15">
    <source>
        <dbReference type="Proteomes" id="UP000284178"/>
    </source>
</evidence>
<dbReference type="PANTHER" id="PTHR30081:SF1">
    <property type="entry name" value="PROTEIN TRANSLOCASE SUBUNIT SECD"/>
    <property type="match status" value="1"/>
</dbReference>
<dbReference type="PANTHER" id="PTHR30081">
    <property type="entry name" value="PROTEIN-EXPORT MEMBRANE PROTEIN SEC"/>
    <property type="match status" value="1"/>
</dbReference>
<feature type="domain" description="Protein export membrane protein SecD/SecF C-terminal" evidence="11">
    <location>
        <begin position="560"/>
        <end position="736"/>
    </location>
</feature>
<dbReference type="GO" id="GO:0006605">
    <property type="term" value="P:protein targeting"/>
    <property type="evidence" value="ECO:0007669"/>
    <property type="project" value="UniProtKB-UniRule"/>
</dbReference>
<dbReference type="GO" id="GO:0065002">
    <property type="term" value="P:intracellular protein transmembrane transport"/>
    <property type="evidence" value="ECO:0007669"/>
    <property type="project" value="UniProtKB-UniRule"/>
</dbReference>
<dbReference type="Gene3D" id="1.20.1640.10">
    <property type="entry name" value="Multidrug efflux transporter AcrB transmembrane domain"/>
    <property type="match status" value="2"/>
</dbReference>
<keyword evidence="3 9" id="KW-1003">Cell membrane</keyword>
<evidence type="ECO:0000256" key="9">
    <source>
        <dbReference type="HAMAP-Rule" id="MF_01463"/>
    </source>
</evidence>
<dbReference type="InterPro" id="IPR048631">
    <property type="entry name" value="SecD_1st"/>
</dbReference>
<dbReference type="InterPro" id="IPR005791">
    <property type="entry name" value="SecD"/>
</dbReference>
<dbReference type="InterPro" id="IPR022645">
    <property type="entry name" value="SecD/SecF_bac"/>
</dbReference>
<feature type="transmembrane region" description="Helical" evidence="9">
    <location>
        <begin position="263"/>
        <end position="283"/>
    </location>
</feature>
<comment type="subunit">
    <text evidence="10">Forms a complex with SecD. Part of the essential Sec protein translocation apparatus which comprises SecA, SecYEG and auxiliary proteins SecDF. Other proteins may also be involved.</text>
</comment>
<dbReference type="GeneID" id="83014135"/>
<keyword evidence="6 9" id="KW-1133">Transmembrane helix</keyword>
<dbReference type="InterPro" id="IPR022646">
    <property type="entry name" value="SecD/SecF_CS"/>
</dbReference>
<dbReference type="EMBL" id="QRUP01000001">
    <property type="protein sequence ID" value="RGR77046.1"/>
    <property type="molecule type" value="Genomic_DNA"/>
</dbReference>
<proteinExistence type="inferred from homology"/>
<dbReference type="NCBIfam" id="TIGR00916">
    <property type="entry name" value="2A0604s01"/>
    <property type="match status" value="2"/>
</dbReference>
<feature type="transmembrane region" description="Helical" evidence="9">
    <location>
        <begin position="315"/>
        <end position="336"/>
    </location>
</feature>
<dbReference type="AlphaFoldDB" id="A0A412G721"/>
<feature type="domain" description="Protein export membrane protein SecD/SecF C-terminal" evidence="11">
    <location>
        <begin position="243"/>
        <end position="412"/>
    </location>
</feature>
<feature type="domain" description="Protein translocase subunit SecDF P1" evidence="12">
    <location>
        <begin position="65"/>
        <end position="122"/>
    </location>
</feature>
<evidence type="ECO:0000256" key="1">
    <source>
        <dbReference type="ARBA" id="ARBA00004651"/>
    </source>
</evidence>
<evidence type="ECO:0000256" key="8">
    <source>
        <dbReference type="ARBA" id="ARBA00023136"/>
    </source>
</evidence>
<dbReference type="Proteomes" id="UP000284178">
    <property type="component" value="Unassembled WGS sequence"/>
</dbReference>
<dbReference type="PRINTS" id="PR01755">
    <property type="entry name" value="SECFTRNLCASE"/>
</dbReference>
<dbReference type="Pfam" id="PF22599">
    <property type="entry name" value="SecDF_P1_head"/>
    <property type="match status" value="1"/>
</dbReference>